<evidence type="ECO:0000256" key="2">
    <source>
        <dbReference type="ARBA" id="ARBA00022692"/>
    </source>
</evidence>
<comment type="subcellular location">
    <subcellularLocation>
        <location evidence="1">Membrane</location>
        <topology evidence="1">Multi-pass membrane protein</topology>
    </subcellularLocation>
</comment>
<dbReference type="AlphaFoldDB" id="A0A6U2NKE9"/>
<sequence length="322" mass="33174">MRATTFRTITFGCHGPVVVRKARNIRNPMPASNNAMRKLSSTKNGRNIADVKLSKKNLVSAFGIGSFAGVMGSLAGMGGGFVMIPLLTSRLVGLSQHTAHGTSLSAVAATGIAGAFGYGLNEVDLPAAAAIASFGIISARFGAAFSRKLSGESLKRAFGGLMICVAPIVPAKTYFVEKYGKGKNSTVANEDTEKKGGDNSGIELYKLIPAGMIGIGSGFLAGLFGVGGGTVVVPALTVSTDLSHYQALSTSLLAMTLPALSGTFTHYQKGNVAKRVALPLAAGSFVGAYVGGKLGSNVSEEKLRWGFSCLLVFLGAKSVLRM</sequence>
<evidence type="ECO:0000256" key="3">
    <source>
        <dbReference type="ARBA" id="ARBA00022989"/>
    </source>
</evidence>
<feature type="transmembrane region" description="Helical" evidence="5">
    <location>
        <begin position="213"/>
        <end position="236"/>
    </location>
</feature>
<evidence type="ECO:0000313" key="6">
    <source>
        <dbReference type="EMBL" id="CAD9574378.1"/>
    </source>
</evidence>
<keyword evidence="3 5" id="KW-1133">Transmembrane helix</keyword>
<dbReference type="PANTHER" id="PTHR43701:SF2">
    <property type="entry name" value="MEMBRANE TRANSPORTER PROTEIN YJNA-RELATED"/>
    <property type="match status" value="1"/>
</dbReference>
<evidence type="ECO:0000256" key="4">
    <source>
        <dbReference type="ARBA" id="ARBA00023136"/>
    </source>
</evidence>
<name>A0A6U2NKE9_9STRA</name>
<dbReference type="Pfam" id="PF01925">
    <property type="entry name" value="TauE"/>
    <property type="match status" value="1"/>
</dbReference>
<dbReference type="InterPro" id="IPR051598">
    <property type="entry name" value="TSUP/Inactive_protease-like"/>
</dbReference>
<keyword evidence="4 5" id="KW-0472">Membrane</keyword>
<feature type="transmembrane region" description="Helical" evidence="5">
    <location>
        <begin position="99"/>
        <end position="119"/>
    </location>
</feature>
<dbReference type="InterPro" id="IPR002781">
    <property type="entry name" value="TM_pro_TauE-like"/>
</dbReference>
<accession>A0A6U2NKE9</accession>
<organism evidence="7">
    <name type="scientific">Leptocylindrus danicus</name>
    <dbReference type="NCBI Taxonomy" id="163516"/>
    <lineage>
        <taxon>Eukaryota</taxon>
        <taxon>Sar</taxon>
        <taxon>Stramenopiles</taxon>
        <taxon>Ochrophyta</taxon>
        <taxon>Bacillariophyta</taxon>
        <taxon>Coscinodiscophyceae</taxon>
        <taxon>Chaetocerotophycidae</taxon>
        <taxon>Leptocylindrales</taxon>
        <taxon>Leptocylindraceae</taxon>
        <taxon>Leptocylindrus</taxon>
    </lineage>
</organism>
<feature type="transmembrane region" description="Helical" evidence="5">
    <location>
        <begin position="61"/>
        <end position="87"/>
    </location>
</feature>
<feature type="transmembrane region" description="Helical" evidence="5">
    <location>
        <begin position="125"/>
        <end position="146"/>
    </location>
</feature>
<reference evidence="7" key="1">
    <citation type="submission" date="2021-01" db="EMBL/GenBank/DDBJ databases">
        <authorList>
            <person name="Corre E."/>
            <person name="Pelletier E."/>
            <person name="Niang G."/>
            <person name="Scheremetjew M."/>
            <person name="Finn R."/>
            <person name="Kale V."/>
            <person name="Holt S."/>
            <person name="Cochrane G."/>
            <person name="Meng A."/>
            <person name="Brown T."/>
            <person name="Cohen L."/>
        </authorList>
    </citation>
    <scope>NUCLEOTIDE SEQUENCE</scope>
    <source>
        <strain evidence="7">B650</strain>
    </source>
</reference>
<gene>
    <name evidence="6" type="ORF">LDAN0321_LOCUS8479</name>
    <name evidence="7" type="ORF">LDAN0321_LOCUS8486</name>
</gene>
<evidence type="ECO:0008006" key="8">
    <source>
        <dbReference type="Google" id="ProtNLM"/>
    </source>
</evidence>
<keyword evidence="2 5" id="KW-0812">Transmembrane</keyword>
<evidence type="ECO:0000256" key="5">
    <source>
        <dbReference type="SAM" id="Phobius"/>
    </source>
</evidence>
<dbReference type="GO" id="GO:0016020">
    <property type="term" value="C:membrane"/>
    <property type="evidence" value="ECO:0007669"/>
    <property type="project" value="UniProtKB-SubCell"/>
</dbReference>
<dbReference type="PANTHER" id="PTHR43701">
    <property type="entry name" value="MEMBRANE TRANSPORTER PROTEIN MJ0441-RELATED"/>
    <property type="match status" value="1"/>
</dbReference>
<dbReference type="EMBL" id="HBGY01013203">
    <property type="protein sequence ID" value="CAD9574378.1"/>
    <property type="molecule type" value="Transcribed_RNA"/>
</dbReference>
<protein>
    <recommendedName>
        <fullName evidence="8">Membrane transporter protein</fullName>
    </recommendedName>
</protein>
<evidence type="ECO:0000256" key="1">
    <source>
        <dbReference type="ARBA" id="ARBA00004141"/>
    </source>
</evidence>
<dbReference type="EMBL" id="HBGY01013214">
    <property type="protein sequence ID" value="CAD9574399.1"/>
    <property type="molecule type" value="Transcribed_RNA"/>
</dbReference>
<proteinExistence type="predicted"/>
<evidence type="ECO:0000313" key="7">
    <source>
        <dbReference type="EMBL" id="CAD9574399.1"/>
    </source>
</evidence>
<feature type="transmembrane region" description="Helical" evidence="5">
    <location>
        <begin position="242"/>
        <end position="260"/>
    </location>
</feature>